<dbReference type="InParanoid" id="G0R320"/>
<dbReference type="AlphaFoldDB" id="G0R320"/>
<evidence type="ECO:0000313" key="2">
    <source>
        <dbReference type="EMBL" id="EGR28134.1"/>
    </source>
</evidence>
<sequence>MGNEFSIEEEQSQFIKEFKQKYDFYTEQNDKRFGDIYIYKHKTEKKYITQRELFRRRDSQEFFSEPEIWYLLDSLIQACSYLEKHKIYHGDLRPVNIILTPEGFVKIADHGILHVDQTNYHKSLTKKEKSYLSPILMRSLAQRELRPLHDFAKSDVYSLGMTILEAASLSNPMCCYDYNSLMISHPIIEELLVKCRFRYSEFFVNFIKDMLLDDENLRPSF</sequence>
<dbReference type="Gene3D" id="1.10.510.10">
    <property type="entry name" value="Transferase(Phosphotransferase) domain 1"/>
    <property type="match status" value="1"/>
</dbReference>
<dbReference type="InterPro" id="IPR011009">
    <property type="entry name" value="Kinase-like_dom_sf"/>
</dbReference>
<dbReference type="PROSITE" id="PS50011">
    <property type="entry name" value="PROTEIN_KINASE_DOM"/>
    <property type="match status" value="1"/>
</dbReference>
<dbReference type="eggNOG" id="KOG0579">
    <property type="taxonomic scope" value="Eukaryota"/>
</dbReference>
<reference evidence="2 3" key="1">
    <citation type="submission" date="2011-07" db="EMBL/GenBank/DDBJ databases">
        <authorList>
            <person name="Coyne R."/>
            <person name="Brami D."/>
            <person name="Johnson J."/>
            <person name="Hostetler J."/>
            <person name="Hannick L."/>
            <person name="Clark T."/>
            <person name="Cassidy-Hanley D."/>
            <person name="Inman J."/>
        </authorList>
    </citation>
    <scope>NUCLEOTIDE SEQUENCE [LARGE SCALE GENOMIC DNA]</scope>
    <source>
        <strain evidence="2 3">G5</strain>
    </source>
</reference>
<proteinExistence type="predicted"/>
<dbReference type="RefSeq" id="XP_004027479.1">
    <property type="nucleotide sequence ID" value="XM_004027430.1"/>
</dbReference>
<dbReference type="OrthoDB" id="290533at2759"/>
<dbReference type="SUPFAM" id="SSF56112">
    <property type="entry name" value="Protein kinase-like (PK-like)"/>
    <property type="match status" value="1"/>
</dbReference>
<dbReference type="STRING" id="857967.G0R320"/>
<dbReference type="EMBL" id="GL984288">
    <property type="protein sequence ID" value="EGR28134.1"/>
    <property type="molecule type" value="Genomic_DNA"/>
</dbReference>
<evidence type="ECO:0000313" key="3">
    <source>
        <dbReference type="Proteomes" id="UP000008983"/>
    </source>
</evidence>
<dbReference type="InterPro" id="IPR000719">
    <property type="entry name" value="Prot_kinase_dom"/>
</dbReference>
<keyword evidence="3" id="KW-1185">Reference proteome</keyword>
<keyword evidence="2" id="KW-0418">Kinase</keyword>
<gene>
    <name evidence="2" type="ORF">IMG5_182540</name>
</gene>
<dbReference type="InterPro" id="IPR053083">
    <property type="entry name" value="TF_kinase-domain_protein"/>
</dbReference>
<organism evidence="2 3">
    <name type="scientific">Ichthyophthirius multifiliis</name>
    <name type="common">White spot disease agent</name>
    <name type="synonym">Ich</name>
    <dbReference type="NCBI Taxonomy" id="5932"/>
    <lineage>
        <taxon>Eukaryota</taxon>
        <taxon>Sar</taxon>
        <taxon>Alveolata</taxon>
        <taxon>Ciliophora</taxon>
        <taxon>Intramacronucleata</taxon>
        <taxon>Oligohymenophorea</taxon>
        <taxon>Hymenostomatida</taxon>
        <taxon>Ophryoglenina</taxon>
        <taxon>Ichthyophthirius</taxon>
    </lineage>
</organism>
<dbReference type="Pfam" id="PF00069">
    <property type="entry name" value="Pkinase"/>
    <property type="match status" value="1"/>
</dbReference>
<protein>
    <submittedName>
        <fullName evidence="2">Protein kinase domain protein</fullName>
    </submittedName>
</protein>
<dbReference type="SMART" id="SM00220">
    <property type="entry name" value="S_TKc"/>
    <property type="match status" value="1"/>
</dbReference>
<dbReference type="GO" id="GO:0004672">
    <property type="term" value="F:protein kinase activity"/>
    <property type="evidence" value="ECO:0007669"/>
    <property type="project" value="InterPro"/>
</dbReference>
<name>G0R320_ICHMU</name>
<feature type="domain" description="Protein kinase" evidence="1">
    <location>
        <begin position="1"/>
        <end position="221"/>
    </location>
</feature>
<dbReference type="PANTHER" id="PTHR44305">
    <property type="entry name" value="SI:DKEY-192D15.2-RELATED"/>
    <property type="match status" value="1"/>
</dbReference>
<keyword evidence="2" id="KW-0808">Transferase</keyword>
<dbReference type="GO" id="GO:0005524">
    <property type="term" value="F:ATP binding"/>
    <property type="evidence" value="ECO:0007669"/>
    <property type="project" value="InterPro"/>
</dbReference>
<dbReference type="Proteomes" id="UP000008983">
    <property type="component" value="Unassembled WGS sequence"/>
</dbReference>
<dbReference type="PANTHER" id="PTHR44305:SF2">
    <property type="entry name" value="SI:DKEY-192D15.2"/>
    <property type="match status" value="1"/>
</dbReference>
<accession>G0R320</accession>
<evidence type="ECO:0000259" key="1">
    <source>
        <dbReference type="PROSITE" id="PS50011"/>
    </source>
</evidence>
<dbReference type="PROSITE" id="PS00109">
    <property type="entry name" value="PROTEIN_KINASE_TYR"/>
    <property type="match status" value="1"/>
</dbReference>
<dbReference type="GeneID" id="14904210"/>
<dbReference type="InterPro" id="IPR008266">
    <property type="entry name" value="Tyr_kinase_AS"/>
</dbReference>